<dbReference type="EMBL" id="JAAALK010000290">
    <property type="protein sequence ID" value="KAG8048067.1"/>
    <property type="molecule type" value="Genomic_DNA"/>
</dbReference>
<dbReference type="InterPro" id="IPR053340">
    <property type="entry name" value="PTF2"/>
</dbReference>
<dbReference type="EMBL" id="JAAALK010000290">
    <property type="protein sequence ID" value="KAG8048068.1"/>
    <property type="molecule type" value="Genomic_DNA"/>
</dbReference>
<evidence type="ECO:0000256" key="1">
    <source>
        <dbReference type="SAM" id="MobiDB-lite"/>
    </source>
</evidence>
<reference evidence="2" key="2">
    <citation type="submission" date="2021-02" db="EMBL/GenBank/DDBJ databases">
        <authorList>
            <person name="Kimball J.A."/>
            <person name="Haas M.W."/>
            <person name="Macchietto M."/>
            <person name="Kono T."/>
            <person name="Duquette J."/>
            <person name="Shao M."/>
        </authorList>
    </citation>
    <scope>NUCLEOTIDE SEQUENCE</scope>
    <source>
        <tissue evidence="2">Fresh leaf tissue</tissue>
    </source>
</reference>
<feature type="region of interest" description="Disordered" evidence="1">
    <location>
        <begin position="491"/>
        <end position="526"/>
    </location>
</feature>
<dbReference type="FunFam" id="1.10.472.10:FF:000145">
    <property type="entry name" value="Plant-specific TFIIB-related protein PTF2"/>
    <property type="match status" value="1"/>
</dbReference>
<dbReference type="OrthoDB" id="511529at2759"/>
<gene>
    <name evidence="2" type="ORF">GUJ93_ZPchr0008g13633</name>
</gene>
<comment type="caution">
    <text evidence="2">The sequence shown here is derived from an EMBL/GenBank/DDBJ whole genome shotgun (WGS) entry which is preliminary data.</text>
</comment>
<accession>A0A8J5RL64</accession>
<evidence type="ECO:0008006" key="4">
    <source>
        <dbReference type="Google" id="ProtNLM"/>
    </source>
</evidence>
<dbReference type="AlphaFoldDB" id="A0A8J5RL64"/>
<keyword evidence="3" id="KW-1185">Reference proteome</keyword>
<dbReference type="PANTHER" id="PTHR48428:SF1">
    <property type="entry name" value="PLANT-SPECIFIC TFIIB-RELATED PROTEIN PTF2"/>
    <property type="match status" value="1"/>
</dbReference>
<dbReference type="PANTHER" id="PTHR48428">
    <property type="entry name" value="PLANT-SPECIFIC TFIIB-RELATED PROTEIN PTF2"/>
    <property type="match status" value="1"/>
</dbReference>
<sequence>MASTCWSCGEGVVVADPDSGLLVCTSCGRVHDSGATEFVHQAAYTDDGGFDIRVSSFVYHQSQSHYRDQKLAAAAITITSIAARLGLSPTRAEEALSMAKSATDGNLATQGTAFLPALASACAFLVARSYRLPLSLAEAAETAFCPTASLADLVSRIASHLSLPPLPSFDYAAALERAVRSSPSISSAACERTDVILSQARFLLRCASKWSLTTGRNPLPLIAGLVAFAAQANGVTSVSVEDIARDISANLHTSLRRYKELVDALVHVAKKLLPWGADVNTKNLLLNAPVLLRLMEMRSQSDLLEQFLESFTPDIAGIVQAYSSIDEDESKYLQIVPLAVDDLDSNNSGQEGKESDDLRISEECLSGAYQNVLKRLGQLQRLGQVGKDANRRKQWRRGLELEPWMDSLDDGWTKGMVLEDLVNIDIGFDAPPPSFTAGIKLQKQRRIRIEAAKCRIDAIRKAPAGNENDLQVVLRNEDACLPQNLAKKKRGKKRITRSGDAMHGELLTDIPDGAGGGKKRRKGSPSDGIDWEDCIIELLLLHGANEEEIEQGQYRRLLELHVFTAVRGGR</sequence>
<reference evidence="2" key="1">
    <citation type="journal article" date="2021" name="bioRxiv">
        <title>Whole Genome Assembly and Annotation of Northern Wild Rice, Zizania palustris L., Supports a Whole Genome Duplication in the Zizania Genus.</title>
        <authorList>
            <person name="Haas M."/>
            <person name="Kono T."/>
            <person name="Macchietto M."/>
            <person name="Millas R."/>
            <person name="McGilp L."/>
            <person name="Shao M."/>
            <person name="Duquette J."/>
            <person name="Hirsch C.N."/>
            <person name="Kimball J."/>
        </authorList>
    </citation>
    <scope>NUCLEOTIDE SEQUENCE</scope>
    <source>
        <tissue evidence="2">Fresh leaf tissue</tissue>
    </source>
</reference>
<name>A0A8J5RL64_ZIZPA</name>
<dbReference type="Proteomes" id="UP000729402">
    <property type="component" value="Unassembled WGS sequence"/>
</dbReference>
<protein>
    <recommendedName>
        <fullName evidence="4">TFIIB-type domain-containing protein</fullName>
    </recommendedName>
</protein>
<evidence type="ECO:0000313" key="3">
    <source>
        <dbReference type="Proteomes" id="UP000729402"/>
    </source>
</evidence>
<organism evidence="2 3">
    <name type="scientific">Zizania palustris</name>
    <name type="common">Northern wild rice</name>
    <dbReference type="NCBI Taxonomy" id="103762"/>
    <lineage>
        <taxon>Eukaryota</taxon>
        <taxon>Viridiplantae</taxon>
        <taxon>Streptophyta</taxon>
        <taxon>Embryophyta</taxon>
        <taxon>Tracheophyta</taxon>
        <taxon>Spermatophyta</taxon>
        <taxon>Magnoliopsida</taxon>
        <taxon>Liliopsida</taxon>
        <taxon>Poales</taxon>
        <taxon>Poaceae</taxon>
        <taxon>BOP clade</taxon>
        <taxon>Oryzoideae</taxon>
        <taxon>Oryzeae</taxon>
        <taxon>Zizaniinae</taxon>
        <taxon>Zizania</taxon>
    </lineage>
</organism>
<proteinExistence type="predicted"/>
<evidence type="ECO:0000313" key="2">
    <source>
        <dbReference type="EMBL" id="KAG8048068.1"/>
    </source>
</evidence>